<dbReference type="SUPFAM" id="SSF57903">
    <property type="entry name" value="FYVE/PHD zinc finger"/>
    <property type="match status" value="1"/>
</dbReference>
<dbReference type="InterPro" id="IPR047506">
    <property type="entry name" value="UBR7-like_UBR-box"/>
</dbReference>
<proteinExistence type="predicted"/>
<dbReference type="CDD" id="cd15542">
    <property type="entry name" value="PHD_UBR7"/>
    <property type="match status" value="1"/>
</dbReference>
<dbReference type="Proteomes" id="UP000694846">
    <property type="component" value="Unplaced"/>
</dbReference>
<dbReference type="OrthoDB" id="10262564at2759"/>
<dbReference type="SMART" id="SM00249">
    <property type="entry name" value="PHD"/>
    <property type="match status" value="1"/>
</dbReference>
<dbReference type="GO" id="GO:0061630">
    <property type="term" value="F:ubiquitin protein ligase activity"/>
    <property type="evidence" value="ECO:0007669"/>
    <property type="project" value="InterPro"/>
</dbReference>
<evidence type="ECO:0000256" key="3">
    <source>
        <dbReference type="ARBA" id="ARBA00022833"/>
    </source>
</evidence>
<dbReference type="InterPro" id="IPR011011">
    <property type="entry name" value="Znf_FYVE_PHD"/>
</dbReference>
<name>A0A8B8G652_9HEMI</name>
<evidence type="ECO:0000313" key="7">
    <source>
        <dbReference type="RefSeq" id="XP_025418382.1"/>
    </source>
</evidence>
<reference evidence="7" key="1">
    <citation type="submission" date="2025-08" db="UniProtKB">
        <authorList>
            <consortium name="RefSeq"/>
        </authorList>
    </citation>
    <scope>IDENTIFICATION</scope>
    <source>
        <tissue evidence="7">Whole body</tissue>
    </source>
</reference>
<dbReference type="PANTHER" id="PTHR13513:SF9">
    <property type="entry name" value="E3 UBIQUITIN-PROTEIN LIGASE UBR7-RELATED"/>
    <property type="match status" value="1"/>
</dbReference>
<dbReference type="GO" id="GO:0005737">
    <property type="term" value="C:cytoplasm"/>
    <property type="evidence" value="ECO:0007669"/>
    <property type="project" value="TreeGrafter"/>
</dbReference>
<keyword evidence="3" id="KW-0862">Zinc</keyword>
<keyword evidence="1" id="KW-0479">Metal-binding</keyword>
<evidence type="ECO:0000256" key="2">
    <source>
        <dbReference type="ARBA" id="ARBA00022771"/>
    </source>
</evidence>
<gene>
    <name evidence="7" type="primary">LOC112689085</name>
</gene>
<dbReference type="RefSeq" id="XP_025418382.1">
    <property type="nucleotide sequence ID" value="XM_025562597.1"/>
</dbReference>
<dbReference type="InterPro" id="IPR040204">
    <property type="entry name" value="UBR7"/>
</dbReference>
<dbReference type="GO" id="GO:0008270">
    <property type="term" value="F:zinc ion binding"/>
    <property type="evidence" value="ECO:0007669"/>
    <property type="project" value="UniProtKB-KW"/>
</dbReference>
<accession>A0A8B8G652</accession>
<evidence type="ECO:0000313" key="6">
    <source>
        <dbReference type="Proteomes" id="UP000694846"/>
    </source>
</evidence>
<dbReference type="Pfam" id="PF02207">
    <property type="entry name" value="zf-UBR"/>
    <property type="match status" value="1"/>
</dbReference>
<keyword evidence="6" id="KW-1185">Reference proteome</keyword>
<feature type="domain" description="UBR-type" evidence="5">
    <location>
        <begin position="44"/>
        <end position="115"/>
    </location>
</feature>
<dbReference type="InterPro" id="IPR001965">
    <property type="entry name" value="Znf_PHD"/>
</dbReference>
<protein>
    <submittedName>
        <fullName evidence="7">E3 ubiquitin-protein ligase UBR7</fullName>
    </submittedName>
</protein>
<organism evidence="6 7">
    <name type="scientific">Sipha flava</name>
    <name type="common">yellow sugarcane aphid</name>
    <dbReference type="NCBI Taxonomy" id="143950"/>
    <lineage>
        <taxon>Eukaryota</taxon>
        <taxon>Metazoa</taxon>
        <taxon>Ecdysozoa</taxon>
        <taxon>Arthropoda</taxon>
        <taxon>Hexapoda</taxon>
        <taxon>Insecta</taxon>
        <taxon>Pterygota</taxon>
        <taxon>Neoptera</taxon>
        <taxon>Paraneoptera</taxon>
        <taxon>Hemiptera</taxon>
        <taxon>Sternorrhyncha</taxon>
        <taxon>Aphidomorpha</taxon>
        <taxon>Aphidoidea</taxon>
        <taxon>Aphididae</taxon>
        <taxon>Sipha</taxon>
    </lineage>
</organism>
<evidence type="ECO:0000256" key="1">
    <source>
        <dbReference type="ARBA" id="ARBA00022723"/>
    </source>
</evidence>
<evidence type="ECO:0000256" key="4">
    <source>
        <dbReference type="PROSITE-ProRule" id="PRU00508"/>
    </source>
</evidence>
<dbReference type="AlphaFoldDB" id="A0A8B8G652"/>
<dbReference type="PROSITE" id="PS51157">
    <property type="entry name" value="ZF_UBR"/>
    <property type="match status" value="1"/>
</dbReference>
<sequence length="395" mass="44985">MSESEGNSFNENEDDHVVGLVEYINGQNAEIEQANLILEASEGDSCTYSMGYMKRQALYACLTCTEKDKEPGAICLPCMYQCHDNHDLVELWTKRNYRCDCGNDKFTSQCQLEPVKLETNDLNIYNQNFKGLYCICQRPYPDPDSENTDEMIQCIVCEDWFHSKHLGTKDMNPDDYSEMICSDCTSKLSFLPAYKHLIVTDDPIENIEKGDETEDVDIVDTKKDIKEDKDKLKNVESNKMISNNVASTSKGQTCKLINAKDLKKITGSSFWVEGWRQELCTCSACNKLYEAEGVAFITDQQDTLQAYENKSRERMTAKEKQSEEGLSKALSSMDRVAAVELAHQYNQFKEDLGEWLGSFKGDKVVKVEDVQEFFSGMQARKRARTDDGIPPSFCR</sequence>
<evidence type="ECO:0000259" key="5">
    <source>
        <dbReference type="PROSITE" id="PS51157"/>
    </source>
</evidence>
<dbReference type="Gene3D" id="3.30.40.10">
    <property type="entry name" value="Zinc/RING finger domain, C3HC4 (zinc finger)"/>
    <property type="match status" value="1"/>
</dbReference>
<dbReference type="InterPro" id="IPR013083">
    <property type="entry name" value="Znf_RING/FYVE/PHD"/>
</dbReference>
<feature type="zinc finger region" description="UBR-type" evidence="4">
    <location>
        <begin position="44"/>
        <end position="115"/>
    </location>
</feature>
<dbReference type="PANTHER" id="PTHR13513">
    <property type="entry name" value="E3 UBIQUITIN-PROTEIN LIGASE UBR7"/>
    <property type="match status" value="1"/>
</dbReference>
<dbReference type="GeneID" id="112689085"/>
<dbReference type="InterPro" id="IPR003126">
    <property type="entry name" value="Znf_UBR"/>
</dbReference>
<keyword evidence="2" id="KW-0863">Zinc-finger</keyword>
<dbReference type="CDD" id="cd19677">
    <property type="entry name" value="UBR-box_UBR7"/>
    <property type="match status" value="1"/>
</dbReference>
<dbReference type="SMART" id="SM00396">
    <property type="entry name" value="ZnF_UBR1"/>
    <property type="match status" value="1"/>
</dbReference>